<dbReference type="Pfam" id="PF14670">
    <property type="entry name" value="FXa_inhibition"/>
    <property type="match status" value="1"/>
</dbReference>
<keyword evidence="5 15" id="KW-0479">Metal-binding</keyword>
<dbReference type="SMART" id="SM00235">
    <property type="entry name" value="ZnMc"/>
    <property type="match status" value="1"/>
</dbReference>
<dbReference type="EMBL" id="JAZGQO010000015">
    <property type="protein sequence ID" value="KAK6169423.1"/>
    <property type="molecule type" value="Genomic_DNA"/>
</dbReference>
<dbReference type="InterPro" id="IPR000859">
    <property type="entry name" value="CUB_dom"/>
</dbReference>
<feature type="domain" description="CUB" evidence="20">
    <location>
        <begin position="846"/>
        <end position="958"/>
    </location>
</feature>
<keyword evidence="13" id="KW-0325">Glycoprotein</keyword>
<dbReference type="FunFam" id="2.60.120.290:FF:000004">
    <property type="entry name" value="Metalloendopeptidase"/>
    <property type="match status" value="1"/>
</dbReference>
<evidence type="ECO:0000259" key="21">
    <source>
        <dbReference type="PROSITE" id="PS50026"/>
    </source>
</evidence>
<dbReference type="FunFam" id="2.60.120.290:FF:000005">
    <property type="entry name" value="Procollagen C-endopeptidase enhancer 1"/>
    <property type="match status" value="1"/>
</dbReference>
<evidence type="ECO:0000256" key="17">
    <source>
        <dbReference type="PROSITE-ProRule" id="PRU01211"/>
    </source>
</evidence>
<dbReference type="SUPFAM" id="SSF55486">
    <property type="entry name" value="Metalloproteases ('zincins'), catalytic domain"/>
    <property type="match status" value="1"/>
</dbReference>
<feature type="chain" id="PRO_5042670999" description="Metalloendopeptidase" evidence="18">
    <location>
        <begin position="24"/>
        <end position="1092"/>
    </location>
</feature>
<feature type="compositionally biased region" description="Basic residues" evidence="19">
    <location>
        <begin position="191"/>
        <end position="200"/>
    </location>
</feature>
<evidence type="ECO:0000256" key="4">
    <source>
        <dbReference type="ARBA" id="ARBA00022670"/>
    </source>
</evidence>
<dbReference type="InterPro" id="IPR015446">
    <property type="entry name" value="BMP_1/tolloid-like"/>
</dbReference>
<dbReference type="InterPro" id="IPR000742">
    <property type="entry name" value="EGF"/>
</dbReference>
<dbReference type="Pfam" id="PF07645">
    <property type="entry name" value="EGF_CA"/>
    <property type="match status" value="1"/>
</dbReference>
<keyword evidence="10 17" id="KW-0482">Metalloprotease</keyword>
<feature type="compositionally biased region" description="Basic residues" evidence="19">
    <location>
        <begin position="163"/>
        <end position="178"/>
    </location>
</feature>
<feature type="domain" description="CUB" evidence="20">
    <location>
        <begin position="959"/>
        <end position="1075"/>
    </location>
</feature>
<dbReference type="PANTHER" id="PTHR24251">
    <property type="entry name" value="OVOCHYMASE-RELATED"/>
    <property type="match status" value="1"/>
</dbReference>
<feature type="domain" description="EGF-like" evidence="21">
    <location>
        <begin position="646"/>
        <end position="686"/>
    </location>
</feature>
<dbReference type="GO" id="GO:0006508">
    <property type="term" value="P:proteolysis"/>
    <property type="evidence" value="ECO:0007669"/>
    <property type="project" value="UniProtKB-KW"/>
</dbReference>
<keyword evidence="2" id="KW-0964">Secreted</keyword>
<dbReference type="SMART" id="SM00181">
    <property type="entry name" value="EGF"/>
    <property type="match status" value="2"/>
</dbReference>
<evidence type="ECO:0000256" key="11">
    <source>
        <dbReference type="ARBA" id="ARBA00023145"/>
    </source>
</evidence>
<accession>A0AAN8GAM2</accession>
<evidence type="ECO:0000256" key="14">
    <source>
        <dbReference type="PIRSR" id="PIRSR001199-1"/>
    </source>
</evidence>
<feature type="disulfide bond" evidence="17">
    <location>
        <begin position="287"/>
        <end position="288"/>
    </location>
</feature>
<dbReference type="AlphaFoldDB" id="A0AAN8GAM2"/>
<evidence type="ECO:0000256" key="7">
    <source>
        <dbReference type="ARBA" id="ARBA00022737"/>
    </source>
</evidence>
<proteinExistence type="predicted"/>
<dbReference type="InterPro" id="IPR001881">
    <property type="entry name" value="EGF-like_Ca-bd_dom"/>
</dbReference>
<feature type="binding site" evidence="15 17">
    <location>
        <position position="319"/>
    </location>
    <ligand>
        <name>Zn(2+)</name>
        <dbReference type="ChEBI" id="CHEBI:29105"/>
        <note>catalytic</note>
    </ligand>
</feature>
<dbReference type="InterPro" id="IPR034036">
    <property type="entry name" value="ZnMP_TLD/BMP1"/>
</dbReference>
<evidence type="ECO:0000256" key="2">
    <source>
        <dbReference type="ARBA" id="ARBA00022525"/>
    </source>
</evidence>
<feature type="compositionally biased region" description="Basic and acidic residues" evidence="19">
    <location>
        <begin position="201"/>
        <end position="212"/>
    </location>
</feature>
<evidence type="ECO:0000256" key="18">
    <source>
        <dbReference type="RuleBase" id="RU361183"/>
    </source>
</evidence>
<dbReference type="Gene3D" id="2.10.25.10">
    <property type="entry name" value="Laminin"/>
    <property type="match status" value="2"/>
</dbReference>
<organism evidence="23 24">
    <name type="scientific">Patella caerulea</name>
    <name type="common">Rayed Mediterranean limpet</name>
    <dbReference type="NCBI Taxonomy" id="87958"/>
    <lineage>
        <taxon>Eukaryota</taxon>
        <taxon>Metazoa</taxon>
        <taxon>Spiralia</taxon>
        <taxon>Lophotrochozoa</taxon>
        <taxon>Mollusca</taxon>
        <taxon>Gastropoda</taxon>
        <taxon>Patellogastropoda</taxon>
        <taxon>Patelloidea</taxon>
        <taxon>Patellidae</taxon>
        <taxon>Patella</taxon>
    </lineage>
</organism>
<evidence type="ECO:0000256" key="10">
    <source>
        <dbReference type="ARBA" id="ARBA00023049"/>
    </source>
</evidence>
<dbReference type="PROSITE" id="PS01187">
    <property type="entry name" value="EGF_CA"/>
    <property type="match status" value="2"/>
</dbReference>
<evidence type="ECO:0000256" key="5">
    <source>
        <dbReference type="ARBA" id="ARBA00022723"/>
    </source>
</evidence>
<dbReference type="GO" id="GO:0005509">
    <property type="term" value="F:calcium ion binding"/>
    <property type="evidence" value="ECO:0007669"/>
    <property type="project" value="InterPro"/>
</dbReference>
<feature type="region of interest" description="Disordered" evidence="19">
    <location>
        <begin position="147"/>
        <end position="223"/>
    </location>
</feature>
<keyword evidence="4 17" id="KW-0645">Protease</keyword>
<evidence type="ECO:0000256" key="9">
    <source>
        <dbReference type="ARBA" id="ARBA00022833"/>
    </source>
</evidence>
<dbReference type="InterPro" id="IPR001506">
    <property type="entry name" value="Peptidase_M12A"/>
</dbReference>
<evidence type="ECO:0000256" key="8">
    <source>
        <dbReference type="ARBA" id="ARBA00022801"/>
    </source>
</evidence>
<dbReference type="PIRSF" id="PIRSF001199">
    <property type="entry name" value="BMP_1/tolloid-like"/>
    <property type="match status" value="1"/>
</dbReference>
<dbReference type="Gene3D" id="2.60.120.290">
    <property type="entry name" value="Spermadhesin, CUB domain"/>
    <property type="match status" value="5"/>
</dbReference>
<keyword evidence="7" id="KW-0677">Repeat</keyword>
<evidence type="ECO:0000259" key="22">
    <source>
        <dbReference type="PROSITE" id="PS51864"/>
    </source>
</evidence>
<feature type="domain" description="CUB" evidence="20">
    <location>
        <begin position="534"/>
        <end position="646"/>
    </location>
</feature>
<dbReference type="CDD" id="cd00041">
    <property type="entry name" value="CUB"/>
    <property type="match status" value="5"/>
</dbReference>
<feature type="region of interest" description="Disordered" evidence="19">
    <location>
        <begin position="89"/>
        <end position="109"/>
    </location>
</feature>
<evidence type="ECO:0000313" key="23">
    <source>
        <dbReference type="EMBL" id="KAK6169423.1"/>
    </source>
</evidence>
<dbReference type="SUPFAM" id="SSF57196">
    <property type="entry name" value="EGF/Laminin"/>
    <property type="match status" value="2"/>
</dbReference>
<evidence type="ECO:0000259" key="20">
    <source>
        <dbReference type="PROSITE" id="PS01180"/>
    </source>
</evidence>
<feature type="disulfide bond" evidence="17">
    <location>
        <begin position="285"/>
        <end position="307"/>
    </location>
</feature>
<evidence type="ECO:0000313" key="24">
    <source>
        <dbReference type="Proteomes" id="UP001347796"/>
    </source>
</evidence>
<evidence type="ECO:0000256" key="6">
    <source>
        <dbReference type="ARBA" id="ARBA00022729"/>
    </source>
</evidence>
<dbReference type="SMART" id="SM00042">
    <property type="entry name" value="CUB"/>
    <property type="match status" value="5"/>
</dbReference>
<name>A0AAN8GAM2_PATCE</name>
<keyword evidence="11" id="KW-0865">Zymogen</keyword>
<feature type="active site" evidence="14 17">
    <location>
        <position position="316"/>
    </location>
</feature>
<feature type="compositionally biased region" description="Basic residues" evidence="19">
    <location>
        <begin position="213"/>
        <end position="223"/>
    </location>
</feature>
<dbReference type="SUPFAM" id="SSF49854">
    <property type="entry name" value="Spermadhesin, CUB domain"/>
    <property type="match status" value="5"/>
</dbReference>
<dbReference type="GO" id="GO:0005576">
    <property type="term" value="C:extracellular region"/>
    <property type="evidence" value="ECO:0007669"/>
    <property type="project" value="UniProtKB-SubCell"/>
</dbReference>
<comment type="caution">
    <text evidence="23">The sequence shown here is derived from an EMBL/GenBank/DDBJ whole genome shotgun (WGS) entry which is preliminary data.</text>
</comment>
<comment type="subcellular location">
    <subcellularLocation>
        <location evidence="1">Secreted</location>
    </subcellularLocation>
</comment>
<dbReference type="InterPro" id="IPR000152">
    <property type="entry name" value="EGF-type_Asp/Asn_hydroxyl_site"/>
</dbReference>
<feature type="binding site" evidence="15 17">
    <location>
        <position position="325"/>
    </location>
    <ligand>
        <name>Zn(2+)</name>
        <dbReference type="ChEBI" id="CHEBI:29105"/>
        <note>catalytic</note>
    </ligand>
</feature>
<dbReference type="EC" id="3.4.24.-" evidence="18"/>
<protein>
    <recommendedName>
        <fullName evidence="18">Metalloendopeptidase</fullName>
        <ecNumber evidence="18">3.4.24.-</ecNumber>
    </recommendedName>
</protein>
<dbReference type="FunFam" id="2.10.25.10:FF:000240">
    <property type="entry name" value="Vitamin K-dependent protein S"/>
    <property type="match status" value="1"/>
</dbReference>
<dbReference type="InterPro" id="IPR035914">
    <property type="entry name" value="Sperma_CUB_dom_sf"/>
</dbReference>
<dbReference type="InterPro" id="IPR018097">
    <property type="entry name" value="EGF_Ca-bd_CS"/>
</dbReference>
<keyword evidence="24" id="KW-1185">Reference proteome</keyword>
<sequence length="1092" mass="125621">MVPHINRVFLLFISFFCDFDISGHTGIFTTAQLVQHRTSNDIYMDPCKAPAFWGDIALSDEDAKREQKYLQQINNTLFELQVEDPRRYTYTETDNDKSDKGKSKAKGKEPLMKIKHMDESMVKEKRYLRKVLKEKVQILKGMCKTGRKCRMERRRSKDEIKSLRQKWRKVRQTIRHQREHNQRVTEMLKKQKEKNRRRSPKTTDHPRYDKKMSNKMKRTKRAATARPERLWDYAVIPYEIETNFTGPHKALFKLAMRHWENHTCVTFIEKKPEDQNYIVFTERPCGCCSFVGKRGNGAQAISIGKNCDKFGIVVHELGHVIGFWHEHTRTDRDENVQIVYKNIMPGQEYNFNKLNPMEVNSLGEEYDYGSIMHYARNTFARNTFLDTILPKRKTGMLVRPDIGQRIQLSPGDIRQAKKLYRCPTCGRTLQESSGTFLHNPKSGLGEVCQWRISATHGEKIVLNISKLELPVSYNCQTDYLEVRDGYYIKSPLLGRFCGDKLPETMVSTDTRMWIEYRTNHGYGKGFVAEYEAICGGEILKDSGHLTSPNYPDEYRPNKECEWKIIVAEKYSVALKFQSFEIENHDNCVYDYLEVRDGHEETSPLIGKYCGYKIPDDIKSTGNKLYVKFVSDGSVQKAGFAASFVKEYDECKTEQHGCDHVCENTLGSFKCTCRIGYELHSDGKRCEDACGGYIRAQNGTLQSPSFPDLYPPNKNCVWQIVAQDQYRIILNFTHFDLEGSNQDCEYDSVRVSSGTGKDSTAHGVFCGSSLPTSVTSEGNVLRLEFNSDNSVQKTGFKSLFMTDKDECAEDNGGCQHICNNNVGSFTCACDNGYTLHENKLDCKEGGCQHEITVPSGEISSPNWPQFYPSRKDCVWHFTTKPGHRIKLEFNDFELEPHQECTYDHIIVFDGDDNTARSLGRFCGSSTPAPIISSGNRMYMVFYSDASVQRKGFHATHESVCGSHLIATDKPQDLFSHAKYGDQNYDNRAECEWKIEAKEGFRIQLRFLSFEIEDEIDCSYDVVEIRDGIKDDSTVLGRYCGSSEPKEIISSKEYLMIRFKSDDTINWKGFHAVYSLADPQHIDYDLKELDTEFN</sequence>
<dbReference type="SMART" id="SM00179">
    <property type="entry name" value="EGF_CA"/>
    <property type="match status" value="2"/>
</dbReference>
<dbReference type="Proteomes" id="UP001347796">
    <property type="component" value="Unassembled WGS sequence"/>
</dbReference>
<dbReference type="GO" id="GO:0004222">
    <property type="term" value="F:metalloendopeptidase activity"/>
    <property type="evidence" value="ECO:0007669"/>
    <property type="project" value="UniProtKB-UniRule"/>
</dbReference>
<evidence type="ECO:0000256" key="15">
    <source>
        <dbReference type="PIRSR" id="PIRSR001199-2"/>
    </source>
</evidence>
<dbReference type="PROSITE" id="PS50026">
    <property type="entry name" value="EGF_3"/>
    <property type="match status" value="2"/>
</dbReference>
<keyword evidence="9 15" id="KW-0862">Zinc</keyword>
<keyword evidence="6 18" id="KW-0732">Signal</keyword>
<dbReference type="InterPro" id="IPR049883">
    <property type="entry name" value="NOTCH1_EGF-like"/>
</dbReference>
<reference evidence="23 24" key="1">
    <citation type="submission" date="2024-01" db="EMBL/GenBank/DDBJ databases">
        <title>The genome of the rayed Mediterranean limpet Patella caerulea (Linnaeus, 1758).</title>
        <authorList>
            <person name="Anh-Thu Weber A."/>
            <person name="Halstead-Nussloch G."/>
        </authorList>
    </citation>
    <scope>NUCLEOTIDE SEQUENCE [LARGE SCALE GENOMIC DNA]</scope>
    <source>
        <strain evidence="23">AATW-2023a</strain>
        <tissue evidence="23">Whole specimen</tissue>
    </source>
</reference>
<feature type="signal peptide" evidence="18">
    <location>
        <begin position="1"/>
        <end position="23"/>
    </location>
</feature>
<comment type="caution">
    <text evidence="16">Lacks conserved residue(s) required for the propagation of feature annotation.</text>
</comment>
<dbReference type="PROSITE" id="PS51864">
    <property type="entry name" value="ASTACIN"/>
    <property type="match status" value="1"/>
</dbReference>
<evidence type="ECO:0000256" key="13">
    <source>
        <dbReference type="ARBA" id="ARBA00023180"/>
    </source>
</evidence>
<comment type="cofactor">
    <cofactor evidence="17 18">
        <name>Zn(2+)</name>
        <dbReference type="ChEBI" id="CHEBI:29105"/>
    </cofactor>
    <text evidence="17 18">Binds 1 zinc ion per subunit.</text>
</comment>
<dbReference type="FunFam" id="2.10.25.10:FF:000010">
    <property type="entry name" value="Pro-epidermal growth factor"/>
    <property type="match status" value="1"/>
</dbReference>
<feature type="compositionally biased region" description="Basic and acidic residues" evidence="19">
    <location>
        <begin position="179"/>
        <end position="190"/>
    </location>
</feature>
<feature type="domain" description="EGF-like" evidence="21">
    <location>
        <begin position="802"/>
        <end position="842"/>
    </location>
</feature>
<dbReference type="FunFam" id="2.60.120.290:FF:000013">
    <property type="entry name" value="Membrane frizzled-related protein"/>
    <property type="match status" value="3"/>
</dbReference>
<dbReference type="FunFam" id="3.40.390.10:FF:000004">
    <property type="entry name" value="Metalloendopeptidase"/>
    <property type="match status" value="1"/>
</dbReference>
<gene>
    <name evidence="23" type="ORF">SNE40_020483</name>
</gene>
<dbReference type="Pfam" id="PF00431">
    <property type="entry name" value="CUB"/>
    <property type="match status" value="5"/>
</dbReference>
<keyword evidence="8 17" id="KW-0378">Hydrolase</keyword>
<feature type="binding site" evidence="15 17">
    <location>
        <position position="315"/>
    </location>
    <ligand>
        <name>Zn(2+)</name>
        <dbReference type="ChEBI" id="CHEBI:29105"/>
        <note>catalytic</note>
    </ligand>
</feature>
<feature type="domain" description="CUB" evidence="20">
    <location>
        <begin position="689"/>
        <end position="802"/>
    </location>
</feature>
<dbReference type="PROSITE" id="PS01186">
    <property type="entry name" value="EGF_2"/>
    <property type="match status" value="2"/>
</dbReference>
<dbReference type="CDD" id="cd04281">
    <property type="entry name" value="ZnMc_BMP1_TLD"/>
    <property type="match status" value="1"/>
</dbReference>
<dbReference type="Pfam" id="PF01400">
    <property type="entry name" value="Astacin"/>
    <property type="match status" value="1"/>
</dbReference>
<evidence type="ECO:0000256" key="19">
    <source>
        <dbReference type="SAM" id="MobiDB-lite"/>
    </source>
</evidence>
<feature type="domain" description="CUB" evidence="20">
    <location>
        <begin position="425"/>
        <end position="533"/>
    </location>
</feature>
<dbReference type="InterPro" id="IPR024079">
    <property type="entry name" value="MetalloPept_cat_dom_sf"/>
</dbReference>
<dbReference type="InterPro" id="IPR006026">
    <property type="entry name" value="Peptidase_Metallo"/>
</dbReference>
<dbReference type="GO" id="GO:0008270">
    <property type="term" value="F:zinc ion binding"/>
    <property type="evidence" value="ECO:0007669"/>
    <property type="project" value="UniProtKB-UniRule"/>
</dbReference>
<evidence type="ECO:0000256" key="12">
    <source>
        <dbReference type="ARBA" id="ARBA00023157"/>
    </source>
</evidence>
<evidence type="ECO:0000256" key="1">
    <source>
        <dbReference type="ARBA" id="ARBA00004613"/>
    </source>
</evidence>
<evidence type="ECO:0000256" key="16">
    <source>
        <dbReference type="PROSITE-ProRule" id="PRU00076"/>
    </source>
</evidence>
<dbReference type="Gene3D" id="3.40.390.10">
    <property type="entry name" value="Collagenase (Catalytic Domain)"/>
    <property type="match status" value="1"/>
</dbReference>
<feature type="domain" description="Peptidase M12A" evidence="22">
    <location>
        <begin position="222"/>
        <end position="423"/>
    </location>
</feature>
<dbReference type="PANTHER" id="PTHR24251:SF43">
    <property type="entry name" value="TOLLOID-LIKE PROTEIN 2"/>
    <property type="match status" value="1"/>
</dbReference>
<evidence type="ECO:0000256" key="3">
    <source>
        <dbReference type="ARBA" id="ARBA00022536"/>
    </source>
</evidence>
<dbReference type="PROSITE" id="PS01180">
    <property type="entry name" value="CUB"/>
    <property type="match status" value="5"/>
</dbReference>
<dbReference type="PRINTS" id="PR00480">
    <property type="entry name" value="ASTACIN"/>
</dbReference>
<dbReference type="PROSITE" id="PS00010">
    <property type="entry name" value="ASX_HYDROXYL"/>
    <property type="match status" value="2"/>
</dbReference>
<keyword evidence="3 16" id="KW-0245">EGF-like domain</keyword>
<keyword evidence="12 17" id="KW-1015">Disulfide bond</keyword>